<gene>
    <name evidence="2" type="ORF">TCM_025356</name>
</gene>
<proteinExistence type="predicted"/>
<dbReference type="HOGENOM" id="CLU_2377010_0_0_1"/>
<feature type="compositionally biased region" description="Polar residues" evidence="1">
    <location>
        <begin position="47"/>
        <end position="60"/>
    </location>
</feature>
<accession>A0A061EZX1</accession>
<dbReference type="Gramene" id="EOY09987">
    <property type="protein sequence ID" value="EOY09987"/>
    <property type="gene ID" value="TCM_025356"/>
</dbReference>
<evidence type="ECO:0000313" key="3">
    <source>
        <dbReference type="Proteomes" id="UP000026915"/>
    </source>
</evidence>
<evidence type="ECO:0000313" key="2">
    <source>
        <dbReference type="EMBL" id="EOY09987.1"/>
    </source>
</evidence>
<evidence type="ECO:0000256" key="1">
    <source>
        <dbReference type="SAM" id="MobiDB-lite"/>
    </source>
</evidence>
<dbReference type="AlphaFoldDB" id="A0A061EZX1"/>
<dbReference type="EMBL" id="CM001883">
    <property type="protein sequence ID" value="EOY09987.1"/>
    <property type="molecule type" value="Genomic_DNA"/>
</dbReference>
<dbReference type="Proteomes" id="UP000026915">
    <property type="component" value="Chromosome 5"/>
</dbReference>
<keyword evidence="3" id="KW-1185">Reference proteome</keyword>
<organism evidence="2 3">
    <name type="scientific">Theobroma cacao</name>
    <name type="common">Cacao</name>
    <name type="synonym">Cocoa</name>
    <dbReference type="NCBI Taxonomy" id="3641"/>
    <lineage>
        <taxon>Eukaryota</taxon>
        <taxon>Viridiplantae</taxon>
        <taxon>Streptophyta</taxon>
        <taxon>Embryophyta</taxon>
        <taxon>Tracheophyta</taxon>
        <taxon>Spermatophyta</taxon>
        <taxon>Magnoliopsida</taxon>
        <taxon>eudicotyledons</taxon>
        <taxon>Gunneridae</taxon>
        <taxon>Pentapetalae</taxon>
        <taxon>rosids</taxon>
        <taxon>malvids</taxon>
        <taxon>Malvales</taxon>
        <taxon>Malvaceae</taxon>
        <taxon>Byttnerioideae</taxon>
        <taxon>Theobroma</taxon>
    </lineage>
</organism>
<dbReference type="InParanoid" id="A0A061EZX1"/>
<reference evidence="2 3" key="1">
    <citation type="journal article" date="2013" name="Genome Biol.">
        <title>The genome sequence of the most widely cultivated cacao type and its use to identify candidate genes regulating pod color.</title>
        <authorList>
            <person name="Motamayor J.C."/>
            <person name="Mockaitis K."/>
            <person name="Schmutz J."/>
            <person name="Haiminen N."/>
            <person name="Iii D.L."/>
            <person name="Cornejo O."/>
            <person name="Findley S.D."/>
            <person name="Zheng P."/>
            <person name="Utro F."/>
            <person name="Royaert S."/>
            <person name="Saski C."/>
            <person name="Jenkins J."/>
            <person name="Podicheti R."/>
            <person name="Zhao M."/>
            <person name="Scheffler B.E."/>
            <person name="Stack J.C."/>
            <person name="Feltus F.A."/>
            <person name="Mustiga G.M."/>
            <person name="Amores F."/>
            <person name="Phillips W."/>
            <person name="Marelli J.P."/>
            <person name="May G.D."/>
            <person name="Shapiro H."/>
            <person name="Ma J."/>
            <person name="Bustamante C.D."/>
            <person name="Schnell R.J."/>
            <person name="Main D."/>
            <person name="Gilbert D."/>
            <person name="Parida L."/>
            <person name="Kuhn D.N."/>
        </authorList>
    </citation>
    <scope>NUCLEOTIDE SEQUENCE [LARGE SCALE GENOMIC DNA]</scope>
    <source>
        <strain evidence="3">cv. Matina 1-6</strain>
    </source>
</reference>
<feature type="region of interest" description="Disordered" evidence="1">
    <location>
        <begin position="43"/>
        <end position="76"/>
    </location>
</feature>
<protein>
    <submittedName>
        <fullName evidence="2">Uncharacterized protein</fullName>
    </submittedName>
</protein>
<name>A0A061EZX1_THECC</name>
<sequence>MLLVSTYENERIKEIMELKVKGRVYKLLRNKIQLIEKDAQVEEKNSIKNTENSPWEISSSKKLKGSGNEEEKRVDMSSMNEVEMIELVKLDCARK</sequence>